<gene>
    <name evidence="1" type="ORF">LCGC14_2491400</name>
</gene>
<reference evidence="1" key="1">
    <citation type="journal article" date="2015" name="Nature">
        <title>Complex archaea that bridge the gap between prokaryotes and eukaryotes.</title>
        <authorList>
            <person name="Spang A."/>
            <person name="Saw J.H."/>
            <person name="Jorgensen S.L."/>
            <person name="Zaremba-Niedzwiedzka K."/>
            <person name="Martijn J."/>
            <person name="Lind A.E."/>
            <person name="van Eijk R."/>
            <person name="Schleper C."/>
            <person name="Guy L."/>
            <person name="Ettema T.J."/>
        </authorList>
    </citation>
    <scope>NUCLEOTIDE SEQUENCE</scope>
</reference>
<dbReference type="InterPro" id="IPR006626">
    <property type="entry name" value="PbH1"/>
</dbReference>
<dbReference type="InterPro" id="IPR011050">
    <property type="entry name" value="Pectin_lyase_fold/virulence"/>
</dbReference>
<evidence type="ECO:0000313" key="1">
    <source>
        <dbReference type="EMBL" id="KKL16855.1"/>
    </source>
</evidence>
<accession>A0A0F9B5B5</accession>
<sequence length="441" mass="44862">MNVYNQVAQFGWYGLEGGAARQGNHDGWFVDSNSGNAGNISTGGQGGSWELPFSTLNYAISQASAGDFIFIAAGHAESIADTGTASGTVTDELVIDKTALTIIGMGSGDRRPKFTLGGATDAAMVVLAAEATIKNLVFESNLAIAIGALGDGFVIENCEFYDGGASEELVIGISVAANADNGTIRGCKFYTTNAGSSTASGIKLVGASIRTQIHDNIFRGDWNTAAIYGVTAAAADILVKDNIINNFDVAAGLCISLHANSTGTIDRNTVLGGLAGTRPIAAGNCLLGDNKITTLVGVEGGGNNDNRGTVSKSYTNWTEAKHTLFNIVGGPVIVTGLVGVVTATIKSASIDINLDLTPTAPGTDVVLGTVLVIDGDAVGTTYTMNGTFGGVLIATTVGGLEHVADNQFIAPVGDITMECSGGQAEDGGGTILWGLSYTSLV</sequence>
<proteinExistence type="predicted"/>
<comment type="caution">
    <text evidence="1">The sequence shown here is derived from an EMBL/GenBank/DDBJ whole genome shotgun (WGS) entry which is preliminary data.</text>
</comment>
<dbReference type="SUPFAM" id="SSF51126">
    <property type="entry name" value="Pectin lyase-like"/>
    <property type="match status" value="1"/>
</dbReference>
<dbReference type="AlphaFoldDB" id="A0A0F9B5B5"/>
<dbReference type="Gene3D" id="2.160.20.10">
    <property type="entry name" value="Single-stranded right-handed beta-helix, Pectin lyase-like"/>
    <property type="match status" value="1"/>
</dbReference>
<name>A0A0F9B5B5_9ZZZZ</name>
<dbReference type="EMBL" id="LAZR01039500">
    <property type="protein sequence ID" value="KKL16855.1"/>
    <property type="molecule type" value="Genomic_DNA"/>
</dbReference>
<feature type="non-terminal residue" evidence="1">
    <location>
        <position position="441"/>
    </location>
</feature>
<organism evidence="1">
    <name type="scientific">marine sediment metagenome</name>
    <dbReference type="NCBI Taxonomy" id="412755"/>
    <lineage>
        <taxon>unclassified sequences</taxon>
        <taxon>metagenomes</taxon>
        <taxon>ecological metagenomes</taxon>
    </lineage>
</organism>
<dbReference type="InterPro" id="IPR012334">
    <property type="entry name" value="Pectin_lyas_fold"/>
</dbReference>
<evidence type="ECO:0008006" key="2">
    <source>
        <dbReference type="Google" id="ProtNLM"/>
    </source>
</evidence>
<dbReference type="SMART" id="SM00710">
    <property type="entry name" value="PbH1"/>
    <property type="match status" value="5"/>
</dbReference>
<protein>
    <recommendedName>
        <fullName evidence="2">Right handed beta helix domain-containing protein</fullName>
    </recommendedName>
</protein>